<organism evidence="2">
    <name type="scientific">Serpula lacrymans var. lacrymans (strain S7.3)</name>
    <name type="common">Dry rot fungus</name>
    <dbReference type="NCBI Taxonomy" id="936435"/>
    <lineage>
        <taxon>Eukaryota</taxon>
        <taxon>Fungi</taxon>
        <taxon>Dikarya</taxon>
        <taxon>Basidiomycota</taxon>
        <taxon>Agaricomycotina</taxon>
        <taxon>Agaricomycetes</taxon>
        <taxon>Agaricomycetidae</taxon>
        <taxon>Boletales</taxon>
        <taxon>Coniophorineae</taxon>
        <taxon>Serpulaceae</taxon>
        <taxon>Serpula</taxon>
    </lineage>
</organism>
<dbReference type="Proteomes" id="UP000008063">
    <property type="component" value="Unassembled WGS sequence"/>
</dbReference>
<protein>
    <submittedName>
        <fullName evidence="1">Uncharacterized protein</fullName>
    </submittedName>
</protein>
<dbReference type="EMBL" id="GL945474">
    <property type="protein sequence ID" value="EGO04904.1"/>
    <property type="molecule type" value="Genomic_DNA"/>
</dbReference>
<gene>
    <name evidence="1" type="ORF">SERLA73DRAFT_68567</name>
</gene>
<sequence length="99" mass="10762">MVVGPPGVLPVLGGGWQYFIWLQVIEALASLVHFWQLLVGLSPRLGIQHPWQPCEPDLLARLASFQALLEQLSGPYRLAQLVPLHIAGQHAEPTAVPAA</sequence>
<proteinExistence type="predicted"/>
<accession>F8PH08</accession>
<reference evidence="2" key="1">
    <citation type="journal article" date="2011" name="Science">
        <title>The plant cell wall-decomposing machinery underlies the functional diversity of forest fungi.</title>
        <authorList>
            <person name="Eastwood D.C."/>
            <person name="Floudas D."/>
            <person name="Binder M."/>
            <person name="Majcherczyk A."/>
            <person name="Schneider P."/>
            <person name="Aerts A."/>
            <person name="Asiegbu F.O."/>
            <person name="Baker S.E."/>
            <person name="Barry K."/>
            <person name="Bendiksby M."/>
            <person name="Blumentritt M."/>
            <person name="Coutinho P.M."/>
            <person name="Cullen D."/>
            <person name="de Vries R.P."/>
            <person name="Gathman A."/>
            <person name="Goodell B."/>
            <person name="Henrissat B."/>
            <person name="Ihrmark K."/>
            <person name="Kauserud H."/>
            <person name="Kohler A."/>
            <person name="LaButti K."/>
            <person name="Lapidus A."/>
            <person name="Lavin J.L."/>
            <person name="Lee Y.-H."/>
            <person name="Lindquist E."/>
            <person name="Lilly W."/>
            <person name="Lucas S."/>
            <person name="Morin E."/>
            <person name="Murat C."/>
            <person name="Oguiza J.A."/>
            <person name="Park J."/>
            <person name="Pisabarro A.G."/>
            <person name="Riley R."/>
            <person name="Rosling A."/>
            <person name="Salamov A."/>
            <person name="Schmidt O."/>
            <person name="Schmutz J."/>
            <person name="Skrede I."/>
            <person name="Stenlid J."/>
            <person name="Wiebenga A."/>
            <person name="Xie X."/>
            <person name="Kuees U."/>
            <person name="Hibbett D.S."/>
            <person name="Hoffmeister D."/>
            <person name="Hoegberg N."/>
            <person name="Martin F."/>
            <person name="Grigoriev I.V."/>
            <person name="Watkinson S.C."/>
        </authorList>
    </citation>
    <scope>NUCLEOTIDE SEQUENCE [LARGE SCALE GENOMIC DNA]</scope>
    <source>
        <strain evidence="2">strain S7.3</strain>
    </source>
</reference>
<name>F8PH08_SERL3</name>
<dbReference type="AlphaFoldDB" id="F8PH08"/>
<evidence type="ECO:0000313" key="2">
    <source>
        <dbReference type="Proteomes" id="UP000008063"/>
    </source>
</evidence>
<dbReference type="InParanoid" id="F8PH08"/>
<keyword evidence="2" id="KW-1185">Reference proteome</keyword>
<dbReference type="HOGENOM" id="CLU_2321776_0_0_1"/>
<evidence type="ECO:0000313" key="1">
    <source>
        <dbReference type="EMBL" id="EGO04904.1"/>
    </source>
</evidence>